<evidence type="ECO:0000313" key="11">
    <source>
        <dbReference type="EMBL" id="GBF34527.1"/>
    </source>
</evidence>
<dbReference type="GO" id="GO:0006281">
    <property type="term" value="P:DNA repair"/>
    <property type="evidence" value="ECO:0007669"/>
    <property type="project" value="UniProtKB-KW"/>
</dbReference>
<dbReference type="EMBL" id="BFAV01000141">
    <property type="protein sequence ID" value="GBF34527.1"/>
    <property type="molecule type" value="Genomic_DNA"/>
</dbReference>
<dbReference type="SUPFAM" id="SSF53155">
    <property type="entry name" value="Methylated DNA-protein cysteine methyltransferase domain"/>
    <property type="match status" value="1"/>
</dbReference>
<dbReference type="Pfam" id="PF02870">
    <property type="entry name" value="Methyltransf_1N"/>
    <property type="match status" value="1"/>
</dbReference>
<dbReference type="InterPro" id="IPR036631">
    <property type="entry name" value="MGMT_N_sf"/>
</dbReference>
<gene>
    <name evidence="11" type="ORF">DCCM_3646</name>
</gene>
<comment type="catalytic activity">
    <reaction evidence="8">
        <text>a 6-O-methyl-2'-deoxyguanosine in DNA + L-cysteinyl-[protein] = S-methyl-L-cysteinyl-[protein] + a 2'-deoxyguanosine in DNA</text>
        <dbReference type="Rhea" id="RHEA:24000"/>
        <dbReference type="Rhea" id="RHEA-COMP:10131"/>
        <dbReference type="Rhea" id="RHEA-COMP:10132"/>
        <dbReference type="Rhea" id="RHEA-COMP:11367"/>
        <dbReference type="Rhea" id="RHEA-COMP:11368"/>
        <dbReference type="ChEBI" id="CHEBI:29950"/>
        <dbReference type="ChEBI" id="CHEBI:82612"/>
        <dbReference type="ChEBI" id="CHEBI:85445"/>
        <dbReference type="ChEBI" id="CHEBI:85448"/>
        <dbReference type="EC" id="2.1.1.63"/>
    </reaction>
</comment>
<evidence type="ECO:0000256" key="2">
    <source>
        <dbReference type="ARBA" id="ARBA00008711"/>
    </source>
</evidence>
<dbReference type="CDD" id="cd06445">
    <property type="entry name" value="ATase"/>
    <property type="match status" value="1"/>
</dbReference>
<keyword evidence="12" id="KW-1185">Reference proteome</keyword>
<comment type="similarity">
    <text evidence="2">Belongs to the MGMT family.</text>
</comment>
<feature type="domain" description="Methylguanine DNA methyltransferase ribonuclease-like" evidence="10">
    <location>
        <begin position="16"/>
        <end position="86"/>
    </location>
</feature>
<dbReference type="PROSITE" id="PS00374">
    <property type="entry name" value="MGMT"/>
    <property type="match status" value="1"/>
</dbReference>
<dbReference type="InterPro" id="IPR036388">
    <property type="entry name" value="WH-like_DNA-bd_sf"/>
</dbReference>
<keyword evidence="6" id="KW-0227">DNA damage</keyword>
<dbReference type="InterPro" id="IPR014048">
    <property type="entry name" value="MethylDNA_cys_MeTrfase_DNA-bd"/>
</dbReference>
<dbReference type="Gene3D" id="3.30.160.70">
    <property type="entry name" value="Methylated DNA-protein cysteine methyltransferase domain"/>
    <property type="match status" value="1"/>
</dbReference>
<dbReference type="AlphaFoldDB" id="A0A2L2XDU8"/>
<dbReference type="NCBIfam" id="TIGR00589">
    <property type="entry name" value="ogt"/>
    <property type="match status" value="1"/>
</dbReference>
<evidence type="ECO:0000256" key="4">
    <source>
        <dbReference type="ARBA" id="ARBA00022603"/>
    </source>
</evidence>
<dbReference type="PANTHER" id="PTHR10815:SF5">
    <property type="entry name" value="METHYLATED-DNA--PROTEIN-CYSTEINE METHYLTRANSFERASE"/>
    <property type="match status" value="1"/>
</dbReference>
<evidence type="ECO:0000256" key="5">
    <source>
        <dbReference type="ARBA" id="ARBA00022679"/>
    </source>
</evidence>
<keyword evidence="7" id="KW-0234">DNA repair</keyword>
<comment type="catalytic activity">
    <reaction evidence="1">
        <text>a 4-O-methyl-thymidine in DNA + L-cysteinyl-[protein] = a thymidine in DNA + S-methyl-L-cysteinyl-[protein]</text>
        <dbReference type="Rhea" id="RHEA:53428"/>
        <dbReference type="Rhea" id="RHEA-COMP:10131"/>
        <dbReference type="Rhea" id="RHEA-COMP:10132"/>
        <dbReference type="Rhea" id="RHEA-COMP:13555"/>
        <dbReference type="Rhea" id="RHEA-COMP:13556"/>
        <dbReference type="ChEBI" id="CHEBI:29950"/>
        <dbReference type="ChEBI" id="CHEBI:82612"/>
        <dbReference type="ChEBI" id="CHEBI:137386"/>
        <dbReference type="ChEBI" id="CHEBI:137387"/>
        <dbReference type="EC" id="2.1.1.63"/>
    </reaction>
</comment>
<keyword evidence="4 11" id="KW-0489">Methyltransferase</keyword>
<dbReference type="FunFam" id="1.10.10.10:FF:000214">
    <property type="entry name" value="Methylated-DNA--protein-cysteine methyltransferase"/>
    <property type="match status" value="1"/>
</dbReference>
<evidence type="ECO:0000256" key="7">
    <source>
        <dbReference type="ARBA" id="ARBA00023204"/>
    </source>
</evidence>
<organism evidence="11 12">
    <name type="scientific">Desulfocucumis palustris</name>
    <dbReference type="NCBI Taxonomy" id="1898651"/>
    <lineage>
        <taxon>Bacteria</taxon>
        <taxon>Bacillati</taxon>
        <taxon>Bacillota</taxon>
        <taxon>Clostridia</taxon>
        <taxon>Eubacteriales</taxon>
        <taxon>Desulfocucumaceae</taxon>
        <taxon>Desulfocucumis</taxon>
    </lineage>
</organism>
<reference evidence="12" key="1">
    <citation type="submission" date="2018-02" db="EMBL/GenBank/DDBJ databases">
        <title>Genome sequence of Desulfocucumis palustris strain NAW-5.</title>
        <authorList>
            <person name="Watanabe M."/>
            <person name="Kojima H."/>
            <person name="Fukui M."/>
        </authorList>
    </citation>
    <scope>NUCLEOTIDE SEQUENCE [LARGE SCALE GENOMIC DNA]</scope>
    <source>
        <strain evidence="12">NAW-5</strain>
    </source>
</reference>
<evidence type="ECO:0000256" key="8">
    <source>
        <dbReference type="ARBA" id="ARBA00049348"/>
    </source>
</evidence>
<protein>
    <recommendedName>
        <fullName evidence="3">methylated-DNA--[protein]-cysteine S-methyltransferase</fullName>
        <ecNumber evidence="3">2.1.1.63</ecNumber>
    </recommendedName>
</protein>
<name>A0A2L2XDU8_9FIRM</name>
<sequence length="174" mass="19318">MEKAYIETRAGFMGAAWTEKGLVALTLPEETIAGAHGKLDAELLELCHKIPRDIKEAEDDGLAKRIKLEMERYFSGEPTEFTLPVDWSYCTPFRKRILSLVKEIPWGEVRSYGETAILAGTPGGARAVGGALGSNKILLVVPCHRVIRNDRTLGGFGGGLEWKQRLLAIERFKY</sequence>
<comment type="caution">
    <text evidence="11">The sequence shown here is derived from an EMBL/GenBank/DDBJ whole genome shotgun (WGS) entry which is preliminary data.</text>
</comment>
<dbReference type="PANTHER" id="PTHR10815">
    <property type="entry name" value="METHYLATED-DNA--PROTEIN-CYSTEINE METHYLTRANSFERASE"/>
    <property type="match status" value="1"/>
</dbReference>
<evidence type="ECO:0000256" key="3">
    <source>
        <dbReference type="ARBA" id="ARBA00011918"/>
    </source>
</evidence>
<dbReference type="Pfam" id="PF01035">
    <property type="entry name" value="DNA_binding_1"/>
    <property type="match status" value="1"/>
</dbReference>
<dbReference type="EC" id="2.1.1.63" evidence="3"/>
<keyword evidence="5 11" id="KW-0808">Transferase</keyword>
<evidence type="ECO:0000259" key="9">
    <source>
        <dbReference type="Pfam" id="PF01035"/>
    </source>
</evidence>
<proteinExistence type="inferred from homology"/>
<dbReference type="Proteomes" id="UP000239549">
    <property type="component" value="Unassembled WGS sequence"/>
</dbReference>
<dbReference type="InterPro" id="IPR008332">
    <property type="entry name" value="MethylG_MeTrfase_N"/>
</dbReference>
<evidence type="ECO:0000256" key="1">
    <source>
        <dbReference type="ARBA" id="ARBA00001286"/>
    </source>
</evidence>
<dbReference type="InterPro" id="IPR001497">
    <property type="entry name" value="MethylDNA_cys_MeTrfase_AS"/>
</dbReference>
<accession>A0A2L2XDU8</accession>
<dbReference type="SUPFAM" id="SSF46767">
    <property type="entry name" value="Methylated DNA-protein cysteine methyltransferase, C-terminal domain"/>
    <property type="match status" value="1"/>
</dbReference>
<feature type="domain" description="Methylated-DNA-[protein]-cysteine S-methyltransferase DNA binding" evidence="9">
    <location>
        <begin position="92"/>
        <end position="171"/>
    </location>
</feature>
<dbReference type="GO" id="GO:0032259">
    <property type="term" value="P:methylation"/>
    <property type="evidence" value="ECO:0007669"/>
    <property type="project" value="UniProtKB-KW"/>
</dbReference>
<dbReference type="InterPro" id="IPR036217">
    <property type="entry name" value="MethylDNA_cys_MeTrfase_DNAb"/>
</dbReference>
<dbReference type="Gene3D" id="1.10.10.10">
    <property type="entry name" value="Winged helix-like DNA-binding domain superfamily/Winged helix DNA-binding domain"/>
    <property type="match status" value="1"/>
</dbReference>
<evidence type="ECO:0000313" key="12">
    <source>
        <dbReference type="Proteomes" id="UP000239549"/>
    </source>
</evidence>
<evidence type="ECO:0000259" key="10">
    <source>
        <dbReference type="Pfam" id="PF02870"/>
    </source>
</evidence>
<dbReference type="GO" id="GO:0003908">
    <property type="term" value="F:methylated-DNA-[protein]-cysteine S-methyltransferase activity"/>
    <property type="evidence" value="ECO:0007669"/>
    <property type="project" value="UniProtKB-EC"/>
</dbReference>
<evidence type="ECO:0000256" key="6">
    <source>
        <dbReference type="ARBA" id="ARBA00022763"/>
    </source>
</evidence>